<sequence length="113" mass="11764">MACFLVPTIIGIAVEKGKNKIPKHYHAGWLSAMIFGGAAALTVEHMAHNEIVPWPPFLTAMATPADTAAMLGEMVAVGIPMTIALIAVWAVLVVAYNKLIAARNSPASAVASA</sequence>
<dbReference type="Proteomes" id="UP000033966">
    <property type="component" value="Unassembled WGS sequence"/>
</dbReference>
<organism evidence="2 3">
    <name type="scientific">Candidatus Jorgensenbacteria bacterium GW2011_GWA2_45_13</name>
    <dbReference type="NCBI Taxonomy" id="1618662"/>
    <lineage>
        <taxon>Bacteria</taxon>
        <taxon>Candidatus Joergenseniibacteriota</taxon>
    </lineage>
</organism>
<evidence type="ECO:0000313" key="2">
    <source>
        <dbReference type="EMBL" id="KKT91313.1"/>
    </source>
</evidence>
<keyword evidence="1" id="KW-0472">Membrane</keyword>
<evidence type="ECO:0000256" key="1">
    <source>
        <dbReference type="SAM" id="Phobius"/>
    </source>
</evidence>
<gene>
    <name evidence="2" type="ORF">UW92_C0014G0013</name>
</gene>
<comment type="caution">
    <text evidence="2">The sequence shown here is derived from an EMBL/GenBank/DDBJ whole genome shotgun (WGS) entry which is preliminary data.</text>
</comment>
<proteinExistence type="predicted"/>
<reference evidence="2 3" key="1">
    <citation type="journal article" date="2015" name="Nature">
        <title>rRNA introns, odd ribosomes, and small enigmatic genomes across a large radiation of phyla.</title>
        <authorList>
            <person name="Brown C.T."/>
            <person name="Hug L.A."/>
            <person name="Thomas B.C."/>
            <person name="Sharon I."/>
            <person name="Castelle C.J."/>
            <person name="Singh A."/>
            <person name="Wilkins M.J."/>
            <person name="Williams K.H."/>
            <person name="Banfield J.F."/>
        </authorList>
    </citation>
    <scope>NUCLEOTIDE SEQUENCE [LARGE SCALE GENOMIC DNA]</scope>
</reference>
<keyword evidence="1" id="KW-1133">Transmembrane helix</keyword>
<protein>
    <submittedName>
        <fullName evidence="2">Uncharacterized protein</fullName>
    </submittedName>
</protein>
<name>A0A0G1L689_9BACT</name>
<keyword evidence="1" id="KW-0812">Transmembrane</keyword>
<evidence type="ECO:0000313" key="3">
    <source>
        <dbReference type="Proteomes" id="UP000033966"/>
    </source>
</evidence>
<dbReference type="EMBL" id="LCKF01000014">
    <property type="protein sequence ID" value="KKT91313.1"/>
    <property type="molecule type" value="Genomic_DNA"/>
</dbReference>
<dbReference type="AlphaFoldDB" id="A0A0G1L689"/>
<feature type="transmembrane region" description="Helical" evidence="1">
    <location>
        <begin position="27"/>
        <end position="48"/>
    </location>
</feature>
<accession>A0A0G1L689</accession>
<feature type="transmembrane region" description="Helical" evidence="1">
    <location>
        <begin position="68"/>
        <end position="96"/>
    </location>
</feature>